<organism evidence="2 3">
    <name type="scientific">Thalictrum thalictroides</name>
    <name type="common">Rue-anemone</name>
    <name type="synonym">Anemone thalictroides</name>
    <dbReference type="NCBI Taxonomy" id="46969"/>
    <lineage>
        <taxon>Eukaryota</taxon>
        <taxon>Viridiplantae</taxon>
        <taxon>Streptophyta</taxon>
        <taxon>Embryophyta</taxon>
        <taxon>Tracheophyta</taxon>
        <taxon>Spermatophyta</taxon>
        <taxon>Magnoliopsida</taxon>
        <taxon>Ranunculales</taxon>
        <taxon>Ranunculaceae</taxon>
        <taxon>Thalictroideae</taxon>
        <taxon>Thalictrum</taxon>
    </lineage>
</organism>
<dbReference type="AlphaFoldDB" id="A0A7J6V8G4"/>
<dbReference type="EMBL" id="JABWDY010036386">
    <property type="protein sequence ID" value="KAF5181253.1"/>
    <property type="molecule type" value="Genomic_DNA"/>
</dbReference>
<evidence type="ECO:0000256" key="1">
    <source>
        <dbReference type="SAM" id="MobiDB-lite"/>
    </source>
</evidence>
<feature type="region of interest" description="Disordered" evidence="1">
    <location>
        <begin position="1"/>
        <end position="33"/>
    </location>
</feature>
<name>A0A7J6V8G4_THATH</name>
<proteinExistence type="predicted"/>
<protein>
    <recommendedName>
        <fullName evidence="4">Tropomyosin</fullName>
    </recommendedName>
</protein>
<dbReference type="Proteomes" id="UP000554482">
    <property type="component" value="Unassembled WGS sequence"/>
</dbReference>
<evidence type="ECO:0008006" key="4">
    <source>
        <dbReference type="Google" id="ProtNLM"/>
    </source>
</evidence>
<keyword evidence="3" id="KW-1185">Reference proteome</keyword>
<reference evidence="2 3" key="1">
    <citation type="submission" date="2020-06" db="EMBL/GenBank/DDBJ databases">
        <title>Transcriptomic and genomic resources for Thalictrum thalictroides and T. hernandezii: Facilitating candidate gene discovery in an emerging model plant lineage.</title>
        <authorList>
            <person name="Arias T."/>
            <person name="Riano-Pachon D.M."/>
            <person name="Di Stilio V.S."/>
        </authorList>
    </citation>
    <scope>NUCLEOTIDE SEQUENCE [LARGE SCALE GENOMIC DNA]</scope>
    <source>
        <strain evidence="3">cv. WT478/WT964</strain>
        <tissue evidence="2">Leaves</tissue>
    </source>
</reference>
<sequence>MASMKQSHETQLADMRTMIAQAENRAQDSEADAGSLRLELTETKNELVAAKAKNVMLDSEISKLKGDHRTESFAHECAMKAMKDQLGQLEAAIKEKDDACAAWYKDMEAKSALAIEERVHAEIE</sequence>
<gene>
    <name evidence="2" type="ORF">FRX31_029160</name>
</gene>
<evidence type="ECO:0000313" key="3">
    <source>
        <dbReference type="Proteomes" id="UP000554482"/>
    </source>
</evidence>
<dbReference type="SUPFAM" id="SSF57997">
    <property type="entry name" value="Tropomyosin"/>
    <property type="match status" value="1"/>
</dbReference>
<evidence type="ECO:0000313" key="2">
    <source>
        <dbReference type="EMBL" id="KAF5181253.1"/>
    </source>
</evidence>
<comment type="caution">
    <text evidence="2">The sequence shown here is derived from an EMBL/GenBank/DDBJ whole genome shotgun (WGS) entry which is preliminary data.</text>
</comment>
<feature type="non-terminal residue" evidence="2">
    <location>
        <position position="124"/>
    </location>
</feature>
<accession>A0A7J6V8G4</accession>